<dbReference type="Pfam" id="PF02631">
    <property type="entry name" value="RecX_HTH2"/>
    <property type="match status" value="1"/>
</dbReference>
<reference evidence="7" key="1">
    <citation type="submission" date="2020-08" db="EMBL/GenBank/DDBJ databases">
        <title>Genome public.</title>
        <authorList>
            <person name="Liu C."/>
            <person name="Sun Q."/>
        </authorList>
    </citation>
    <scope>NUCLEOTIDE SEQUENCE</scope>
    <source>
        <strain evidence="7">BX7</strain>
    </source>
</reference>
<dbReference type="PANTHER" id="PTHR33602:SF1">
    <property type="entry name" value="REGULATORY PROTEIN RECX FAMILY PROTEIN"/>
    <property type="match status" value="1"/>
</dbReference>
<dbReference type="GO" id="GO:0006282">
    <property type="term" value="P:regulation of DNA repair"/>
    <property type="evidence" value="ECO:0007669"/>
    <property type="project" value="UniProtKB-UniRule"/>
</dbReference>
<comment type="caution">
    <text evidence="7">The sequence shown here is derived from an EMBL/GenBank/DDBJ whole genome shotgun (WGS) entry which is preliminary data.</text>
</comment>
<comment type="function">
    <text evidence="5">Modulates RecA activity.</text>
</comment>
<evidence type="ECO:0000313" key="7">
    <source>
        <dbReference type="EMBL" id="MBC8537018.1"/>
    </source>
</evidence>
<feature type="domain" description="RecX second three-helical" evidence="6">
    <location>
        <begin position="104"/>
        <end position="145"/>
    </location>
</feature>
<dbReference type="Gene3D" id="1.10.10.10">
    <property type="entry name" value="Winged helix-like DNA-binding domain superfamily/Winged helix DNA-binding domain"/>
    <property type="match status" value="2"/>
</dbReference>
<sequence>MYLTKVKHLPNAVELTIDGEKAGRIDPAEYYRLNLSEEEPLDEATVEKIRELARDFTAKSKALSSLASADFSKRGLERRLRQKGIDEQKARETVDYFAERGYVSDEMFARRIVTAYSVEKHFGRRRVAQELYKRGIAREAADAALEQYALPDEENIALFFERYRSWDLSDQKMRARASNALLRYGYQFEDIRQVLRDCEEREDYIE</sequence>
<dbReference type="EMBL" id="JACRSP010000004">
    <property type="protein sequence ID" value="MBC8537018.1"/>
    <property type="molecule type" value="Genomic_DNA"/>
</dbReference>
<dbReference type="RefSeq" id="WP_249301187.1">
    <property type="nucleotide sequence ID" value="NZ_JACRSP010000004.1"/>
</dbReference>
<gene>
    <name evidence="5" type="primary">recX</name>
    <name evidence="7" type="ORF">H8695_09995</name>
</gene>
<evidence type="ECO:0000313" key="8">
    <source>
        <dbReference type="Proteomes" id="UP000620366"/>
    </source>
</evidence>
<dbReference type="InterPro" id="IPR003783">
    <property type="entry name" value="Regulatory_RecX"/>
</dbReference>
<comment type="similarity">
    <text evidence="2 5">Belongs to the RecX family.</text>
</comment>
<name>A0A926HV65_9FIRM</name>
<dbReference type="AlphaFoldDB" id="A0A926HV65"/>
<dbReference type="Proteomes" id="UP000620366">
    <property type="component" value="Unassembled WGS sequence"/>
</dbReference>
<evidence type="ECO:0000256" key="3">
    <source>
        <dbReference type="ARBA" id="ARBA00018111"/>
    </source>
</evidence>
<evidence type="ECO:0000256" key="5">
    <source>
        <dbReference type="HAMAP-Rule" id="MF_01114"/>
    </source>
</evidence>
<dbReference type="HAMAP" id="MF_01114">
    <property type="entry name" value="RecX"/>
    <property type="match status" value="1"/>
</dbReference>
<dbReference type="InterPro" id="IPR053924">
    <property type="entry name" value="RecX_HTH_2nd"/>
</dbReference>
<keyword evidence="8" id="KW-1185">Reference proteome</keyword>
<proteinExistence type="inferred from homology"/>
<dbReference type="InterPro" id="IPR036388">
    <property type="entry name" value="WH-like_DNA-bd_sf"/>
</dbReference>
<evidence type="ECO:0000256" key="2">
    <source>
        <dbReference type="ARBA" id="ARBA00009695"/>
    </source>
</evidence>
<dbReference type="PANTHER" id="PTHR33602">
    <property type="entry name" value="REGULATORY PROTEIN RECX FAMILY PROTEIN"/>
    <property type="match status" value="1"/>
</dbReference>
<organism evidence="7 8">
    <name type="scientific">Feifania hominis</name>
    <dbReference type="NCBI Taxonomy" id="2763660"/>
    <lineage>
        <taxon>Bacteria</taxon>
        <taxon>Bacillati</taxon>
        <taxon>Bacillota</taxon>
        <taxon>Clostridia</taxon>
        <taxon>Eubacteriales</taxon>
        <taxon>Feifaniaceae</taxon>
        <taxon>Feifania</taxon>
    </lineage>
</organism>
<dbReference type="GO" id="GO:0005737">
    <property type="term" value="C:cytoplasm"/>
    <property type="evidence" value="ECO:0007669"/>
    <property type="project" value="UniProtKB-SubCell"/>
</dbReference>
<comment type="subcellular location">
    <subcellularLocation>
        <location evidence="1 5">Cytoplasm</location>
    </subcellularLocation>
</comment>
<evidence type="ECO:0000256" key="1">
    <source>
        <dbReference type="ARBA" id="ARBA00004496"/>
    </source>
</evidence>
<evidence type="ECO:0000259" key="6">
    <source>
        <dbReference type="Pfam" id="PF02631"/>
    </source>
</evidence>
<accession>A0A926HV65</accession>
<keyword evidence="4 5" id="KW-0963">Cytoplasm</keyword>
<protein>
    <recommendedName>
        <fullName evidence="3 5">Regulatory protein RecX</fullName>
    </recommendedName>
</protein>
<evidence type="ECO:0000256" key="4">
    <source>
        <dbReference type="ARBA" id="ARBA00022490"/>
    </source>
</evidence>